<organism evidence="2 3">
    <name type="scientific">Letharia lupina</name>
    <dbReference type="NCBI Taxonomy" id="560253"/>
    <lineage>
        <taxon>Eukaryota</taxon>
        <taxon>Fungi</taxon>
        <taxon>Dikarya</taxon>
        <taxon>Ascomycota</taxon>
        <taxon>Pezizomycotina</taxon>
        <taxon>Lecanoromycetes</taxon>
        <taxon>OSLEUM clade</taxon>
        <taxon>Lecanoromycetidae</taxon>
        <taxon>Lecanorales</taxon>
        <taxon>Lecanorineae</taxon>
        <taxon>Parmeliaceae</taxon>
        <taxon>Letharia</taxon>
    </lineage>
</organism>
<dbReference type="Gene3D" id="3.40.50.1970">
    <property type="match status" value="1"/>
</dbReference>
<dbReference type="Proteomes" id="UP000593566">
    <property type="component" value="Unassembled WGS sequence"/>
</dbReference>
<dbReference type="CDD" id="cd08192">
    <property type="entry name" value="MAR-like"/>
    <property type="match status" value="1"/>
</dbReference>
<dbReference type="PANTHER" id="PTHR11496:SF107">
    <property type="entry name" value="ALCOHOL DEHYDROGENASE, PUTATIVE (AFU_ORTHOLOGUE AFUA_1G06800)-RELATED"/>
    <property type="match status" value="1"/>
</dbReference>
<proteinExistence type="predicted"/>
<keyword evidence="3" id="KW-1185">Reference proteome</keyword>
<sequence length="345" mass="37310">MTPMETLHSAFTDEKGSRGTRPLMSYGLPFPEACSRHVASTCRKSKVYIVCSSSVAKNTSNLEDLQHALGNKVVGVRIGFKPHTFMSEVLEVIEDARIEHADLIITLGEGSLIDAAKVVALPKCPIISIPSTLSGGEFSDYAGVPGDSDGLKFSTGVHAIDHCVESFCNLKRVVGFDEACVKGLQRLIPALLLCKADPSNAKARQDCQLGIPDAMMPLHKGVVPGASHGIGHQLGPRGVGHGATSCILLPAVCKWNAKQKANVERQKSMEKILWDIDAEREVFEARELKKEEADLGDLIDAIVRELGMPWSEGLAVNALDDNCTQANPARIYKQEQVLEILEMCA</sequence>
<dbReference type="RefSeq" id="XP_037155827.1">
    <property type="nucleotide sequence ID" value="XM_037298491.1"/>
</dbReference>
<dbReference type="Pfam" id="PF25137">
    <property type="entry name" value="ADH_Fe_C"/>
    <property type="match status" value="1"/>
</dbReference>
<dbReference type="GO" id="GO:0004022">
    <property type="term" value="F:alcohol dehydrogenase (NAD+) activity"/>
    <property type="evidence" value="ECO:0007669"/>
    <property type="project" value="TreeGrafter"/>
</dbReference>
<feature type="domain" description="Fe-containing alcohol dehydrogenase-like C-terminal" evidence="1">
    <location>
        <begin position="154"/>
        <end position="342"/>
    </location>
</feature>
<reference evidence="2 3" key="1">
    <citation type="journal article" date="2020" name="Genomics">
        <title>Complete, high-quality genomes from long-read metagenomic sequencing of two wolf lichen thalli reveals enigmatic genome architecture.</title>
        <authorList>
            <person name="McKenzie S.K."/>
            <person name="Walston R.F."/>
            <person name="Allen J.L."/>
        </authorList>
    </citation>
    <scope>NUCLEOTIDE SEQUENCE [LARGE SCALE GENOMIC DNA]</scope>
    <source>
        <strain evidence="2">WasteWater1</strain>
    </source>
</reference>
<gene>
    <name evidence="2" type="ORF">HO133_007621</name>
</gene>
<dbReference type="GO" id="GO:0046872">
    <property type="term" value="F:metal ion binding"/>
    <property type="evidence" value="ECO:0007669"/>
    <property type="project" value="InterPro"/>
</dbReference>
<protein>
    <recommendedName>
        <fullName evidence="1">Fe-containing alcohol dehydrogenase-like C-terminal domain-containing protein</fullName>
    </recommendedName>
</protein>
<dbReference type="AlphaFoldDB" id="A0A8H6CQT9"/>
<evidence type="ECO:0000313" key="2">
    <source>
        <dbReference type="EMBL" id="KAF6227893.1"/>
    </source>
</evidence>
<dbReference type="InterPro" id="IPR039697">
    <property type="entry name" value="Alcohol_dehydrogenase_Fe"/>
</dbReference>
<dbReference type="Gene3D" id="1.20.1090.10">
    <property type="entry name" value="Dehydroquinate synthase-like - alpha domain"/>
    <property type="match status" value="1"/>
</dbReference>
<dbReference type="GeneID" id="59336018"/>
<dbReference type="GO" id="GO:0005739">
    <property type="term" value="C:mitochondrion"/>
    <property type="evidence" value="ECO:0007669"/>
    <property type="project" value="TreeGrafter"/>
</dbReference>
<comment type="caution">
    <text evidence="2">The sequence shown here is derived from an EMBL/GenBank/DDBJ whole genome shotgun (WGS) entry which is preliminary data.</text>
</comment>
<dbReference type="EMBL" id="JACCJB010000004">
    <property type="protein sequence ID" value="KAF6227893.1"/>
    <property type="molecule type" value="Genomic_DNA"/>
</dbReference>
<name>A0A8H6CQT9_9LECA</name>
<evidence type="ECO:0000259" key="1">
    <source>
        <dbReference type="Pfam" id="PF25137"/>
    </source>
</evidence>
<dbReference type="PANTHER" id="PTHR11496">
    <property type="entry name" value="ALCOHOL DEHYDROGENASE"/>
    <property type="match status" value="1"/>
</dbReference>
<accession>A0A8H6CQT9</accession>
<evidence type="ECO:0000313" key="3">
    <source>
        <dbReference type="Proteomes" id="UP000593566"/>
    </source>
</evidence>
<dbReference type="InterPro" id="IPR056798">
    <property type="entry name" value="ADH_Fe_C"/>
</dbReference>
<dbReference type="SUPFAM" id="SSF56796">
    <property type="entry name" value="Dehydroquinate synthase-like"/>
    <property type="match status" value="1"/>
</dbReference>